<reference evidence="4" key="1">
    <citation type="submission" date="2018-05" db="EMBL/GenBank/DDBJ databases">
        <authorList>
            <person name="Li X."/>
        </authorList>
    </citation>
    <scope>NUCLEOTIDE SEQUENCE [LARGE SCALE GENOMIC DNA]</scope>
    <source>
        <strain evidence="4">HKS-05</strain>
    </source>
</reference>
<dbReference type="RefSeq" id="WP_111458515.1">
    <property type="nucleotide sequence ID" value="NZ_QFYP01000001.1"/>
</dbReference>
<comment type="caution">
    <text evidence="3">The sequence shown here is derived from an EMBL/GenBank/DDBJ whole genome shotgun (WGS) entry which is preliminary data.</text>
</comment>
<evidence type="ECO:0000256" key="1">
    <source>
        <dbReference type="SAM" id="MobiDB-lite"/>
    </source>
</evidence>
<dbReference type="EMBL" id="QFYP01000001">
    <property type="protein sequence ID" value="RAK61223.1"/>
    <property type="molecule type" value="Genomic_DNA"/>
</dbReference>
<protein>
    <submittedName>
        <fullName evidence="3">DUF2807 domain-containing protein</fullName>
    </submittedName>
</protein>
<sequence>MIRVLIMIAVAGFIVAVASLSTAIAIGGPDAIARGVWSWAPGRGWNVSHDGDRWGGRHAWADGGPQTSRAFAWTGGEALQVDVPADVRYTQAPGPAKLTVTGPRAAVDSLSVQDGRIGFGRRHHGHHWGRVVIVMTAPNVTRFELHASNKLTIDGYRQDVLRIDLSGDADVTASGETKLLELGISGSADADLSGLKTAGADVDITGSGEATLAPTEWAKLNISGSGDVNLLTHPARLETDVSGSGRIRQAEAQATPAPSPSPAPAPAPKTR</sequence>
<feature type="region of interest" description="Disordered" evidence="1">
    <location>
        <begin position="240"/>
        <end position="271"/>
    </location>
</feature>
<dbReference type="InterPro" id="IPR021255">
    <property type="entry name" value="DUF2807"/>
</dbReference>
<keyword evidence="4" id="KW-1185">Reference proteome</keyword>
<accession>A0A328B202</accession>
<feature type="domain" description="Putative auto-transporter adhesin head GIN" evidence="2">
    <location>
        <begin position="141"/>
        <end position="234"/>
    </location>
</feature>
<evidence type="ECO:0000313" key="4">
    <source>
        <dbReference type="Proteomes" id="UP000249842"/>
    </source>
</evidence>
<evidence type="ECO:0000313" key="3">
    <source>
        <dbReference type="EMBL" id="RAK61223.1"/>
    </source>
</evidence>
<dbReference type="Proteomes" id="UP000249842">
    <property type="component" value="Unassembled WGS sequence"/>
</dbReference>
<feature type="compositionally biased region" description="Pro residues" evidence="1">
    <location>
        <begin position="257"/>
        <end position="271"/>
    </location>
</feature>
<dbReference type="Pfam" id="PF10988">
    <property type="entry name" value="DUF2807"/>
    <property type="match status" value="1"/>
</dbReference>
<name>A0A328B202_9CAUL</name>
<gene>
    <name evidence="3" type="ORF">DJ021_16140</name>
</gene>
<evidence type="ECO:0000259" key="2">
    <source>
        <dbReference type="Pfam" id="PF10988"/>
    </source>
</evidence>
<organism evidence="3 4">
    <name type="scientific">Phenylobacterium hankyongense</name>
    <dbReference type="NCBI Taxonomy" id="1813876"/>
    <lineage>
        <taxon>Bacteria</taxon>
        <taxon>Pseudomonadati</taxon>
        <taxon>Pseudomonadota</taxon>
        <taxon>Alphaproteobacteria</taxon>
        <taxon>Caulobacterales</taxon>
        <taxon>Caulobacteraceae</taxon>
        <taxon>Phenylobacterium</taxon>
    </lineage>
</organism>
<dbReference type="Gene3D" id="2.160.20.120">
    <property type="match status" value="1"/>
</dbReference>
<dbReference type="OrthoDB" id="7210382at2"/>
<dbReference type="AlphaFoldDB" id="A0A328B202"/>
<proteinExistence type="predicted"/>